<dbReference type="SUPFAM" id="SSF51126">
    <property type="entry name" value="Pectin lyase-like"/>
    <property type="match status" value="1"/>
</dbReference>
<evidence type="ECO:0000313" key="3">
    <source>
        <dbReference type="Proteomes" id="UP000004386"/>
    </source>
</evidence>
<dbReference type="Pfam" id="PF18883">
    <property type="entry name" value="AC_1"/>
    <property type="match status" value="1"/>
</dbReference>
<dbReference type="InterPro" id="IPR012332">
    <property type="entry name" value="Autotransporter_pectin_lyase_C"/>
</dbReference>
<dbReference type="InterPro" id="IPR005546">
    <property type="entry name" value="Autotransporte_beta"/>
</dbReference>
<dbReference type="Proteomes" id="UP000004386">
    <property type="component" value="Unassembled WGS sequence"/>
</dbReference>
<dbReference type="PROSITE" id="PS51208">
    <property type="entry name" value="AUTOTRANSPORTER"/>
    <property type="match status" value="1"/>
</dbReference>
<dbReference type="RefSeq" id="WP_006465983.1">
    <property type="nucleotide sequence ID" value="NZ_ACQA01000001.1"/>
</dbReference>
<dbReference type="SUPFAM" id="SSF103515">
    <property type="entry name" value="Autotransporter"/>
    <property type="match status" value="1"/>
</dbReference>
<accession>C4WI08</accession>
<dbReference type="Pfam" id="PF03797">
    <property type="entry name" value="Autotransporter"/>
    <property type="match status" value="1"/>
</dbReference>
<organism evidence="2 3">
    <name type="scientific">Brucella intermedia LMG 3301</name>
    <dbReference type="NCBI Taxonomy" id="641118"/>
    <lineage>
        <taxon>Bacteria</taxon>
        <taxon>Pseudomonadati</taxon>
        <taxon>Pseudomonadota</taxon>
        <taxon>Alphaproteobacteria</taxon>
        <taxon>Hyphomicrobiales</taxon>
        <taxon>Brucellaceae</taxon>
        <taxon>Brucella/Ochrobactrum group</taxon>
        <taxon>Brucella</taxon>
    </lineage>
</organism>
<evidence type="ECO:0000259" key="1">
    <source>
        <dbReference type="PROSITE" id="PS51208"/>
    </source>
</evidence>
<dbReference type="AlphaFoldDB" id="C4WI08"/>
<name>C4WI08_9HYPH</name>
<dbReference type="SMART" id="SM00869">
    <property type="entry name" value="Autotransporter"/>
    <property type="match status" value="1"/>
</dbReference>
<dbReference type="GeneID" id="57306278"/>
<dbReference type="CDD" id="cd01344">
    <property type="entry name" value="PL2_Passenger_AT"/>
    <property type="match status" value="1"/>
</dbReference>
<comment type="caution">
    <text evidence="2">The sequence shown here is derived from an EMBL/GenBank/DDBJ whole genome shotgun (WGS) entry which is preliminary data.</text>
</comment>
<sequence>MIEIKRISINSVYSAENMSLHRFVFREGTLSVGKTHFIGQLKRSSRFFMASVAATAICIATPSIVQANDWTGAVSDDFFDPFNWDDNNGPQGSGSTVNNGNAVGTIDLGSPVGYNSNLADRIGTIAGQTGSVTINVLPNAESPTSSTYLNTGNELEVGANGGRGTLTLSLEGPIVTTLGANAISIGKGTGSIGEVNLVGTGKDTGVPPEGPLWLDTSCQGCAPVFVSSSLFGGLYIGVDGGAGTLNLDGAAFTTYDRGEFIVGDGAGSNGAVNILAGGKLGDPGVNYNSSNINTLTKGKATVGFDGGTGAITLDGSAAATRNDVPMAFFGQGLVIGNGQNSVGSVNILSGGKVHSYTDYQIGVIYQNYVDRSALDTNVGINGGTGSITVSGTNSVWYQSGILQDYLSPWNNSTTSTDTGALRVGQSGTGELTIADNGEVRIGTATFLAETDDSGGVYKQLYSLVDHVSNGTLILGGETTGNGTLSIGGSVGGAAVAPGRLMAQTVEFGEGTGLIRFNHTSDNYIFDQFDAQYLDGPSRPSTLAIVGDGTIEAAAGRTILNENQLSFTGTLLPNTGILQINGDISTATANILAGGTLEGTGVVGSTLNTGTVAPGQTPGGSQGLASSIGTLTIAGNYTGQGGILSLDTVLGNDSSLTDKLAILGDTSGNTTVKVKNINGNGDDTIEGIQIVTVGGTSDPNAFSLAGDYVFNGQQAVVGGAYAYRLFQGSTSQPGDGNWYLRSNRIPTDPVDPDIPVDPDEPNQPIYQPGVSLYETYPQFLLGLNSLPTLQQRTGNRYWSNAGNVMLSEGADPAGAPYAPASEAGNLIEGRGIWGRIEGAHSKIDPKFSTSGENYDYNIFKLQAGLDGMLLENGAGKLIGGFTVHYTHGKAKTYSIFGDDEVSTDGYGFGGTLTWYGDNGFYVDGQAQLTWYDSDLSANDSEFTAGLDGLSLADSNNGFGFAISGETGQRVTLDQNWSITPQAQLTYSKVDFDSFNDVFGARISLDRGESLQGRLGLAVEHQNSWYNANGLIDRAQVYGIANLYYEFLEGTKVDVSGTTFANQNERLWGGIGLGGSYNWNSDKYSVYGEGAINTSLADFGDSYSYKGTLGFRVKW</sequence>
<dbReference type="HOGENOM" id="CLU_002551_3_0_5"/>
<dbReference type="InterPro" id="IPR043990">
    <property type="entry name" value="AC_1"/>
</dbReference>
<dbReference type="Gene3D" id="2.40.128.130">
    <property type="entry name" value="Autotransporter beta-domain"/>
    <property type="match status" value="1"/>
</dbReference>
<dbReference type="InterPro" id="IPR011050">
    <property type="entry name" value="Pectin_lyase_fold/virulence"/>
</dbReference>
<feature type="domain" description="Autotransporter" evidence="1">
    <location>
        <begin position="824"/>
        <end position="1113"/>
    </location>
</feature>
<dbReference type="InterPro" id="IPR006315">
    <property type="entry name" value="OM_autotransptr_brl_dom"/>
</dbReference>
<proteinExistence type="predicted"/>
<evidence type="ECO:0000313" key="2">
    <source>
        <dbReference type="EMBL" id="EEQ94934.1"/>
    </source>
</evidence>
<dbReference type="NCBIfam" id="TIGR01414">
    <property type="entry name" value="autotrans_barl"/>
    <property type="match status" value="1"/>
</dbReference>
<protein>
    <submittedName>
        <fullName evidence="2">Outer membrane autotransporter barrel domain-containing protein</fullName>
    </submittedName>
</protein>
<gene>
    <name evidence="2" type="ORF">OINT_1000273</name>
</gene>
<dbReference type="PANTHER" id="PTHR35037">
    <property type="entry name" value="C-TERMINAL REGION OF AIDA-LIKE PROTEIN"/>
    <property type="match status" value="1"/>
</dbReference>
<dbReference type="PANTHER" id="PTHR35037:SF3">
    <property type="entry name" value="C-TERMINAL REGION OF AIDA-LIKE PROTEIN"/>
    <property type="match status" value="1"/>
</dbReference>
<dbReference type="InterPro" id="IPR051551">
    <property type="entry name" value="Autotransporter_adhesion"/>
</dbReference>
<dbReference type="InterPro" id="IPR036709">
    <property type="entry name" value="Autotransporte_beta_dom_sf"/>
</dbReference>
<dbReference type="EMBL" id="ACQA01000001">
    <property type="protein sequence ID" value="EEQ94934.1"/>
    <property type="molecule type" value="Genomic_DNA"/>
</dbReference>
<dbReference type="Gene3D" id="2.160.20.20">
    <property type="match status" value="1"/>
</dbReference>
<reference evidence="2 3" key="1">
    <citation type="submission" date="2009-05" db="EMBL/GenBank/DDBJ databases">
        <authorList>
            <person name="Setubal J.C."/>
            <person name="Boyle S."/>
            <person name="Crasta O.R."/>
            <person name="Gillespie J.J."/>
            <person name="Kenyon R.W."/>
            <person name="Lu J."/>
            <person name="Mane S."/>
            <person name="Nagrani S."/>
            <person name="Shallom J.M."/>
            <person name="Shallom S."/>
            <person name="Shukla M."/>
            <person name="Snyder E.E."/>
            <person name="Sobral B.W."/>
            <person name="Wattam A.R."/>
            <person name="Will R."/>
            <person name="Williams K."/>
            <person name="Yoo H."/>
            <person name="Munk C."/>
            <person name="Tapia R."/>
            <person name="Green L."/>
            <person name="Rogers Y."/>
            <person name="Detter J.C."/>
            <person name="Bruce D."/>
            <person name="Brettin T.S."/>
            <person name="Tsolis R."/>
        </authorList>
    </citation>
    <scope>NUCLEOTIDE SEQUENCE [LARGE SCALE GENOMIC DNA]</scope>
    <source>
        <strain evidence="2 3">LMG 3301</strain>
    </source>
</reference>
<dbReference type="GO" id="GO:0019867">
    <property type="term" value="C:outer membrane"/>
    <property type="evidence" value="ECO:0007669"/>
    <property type="project" value="InterPro"/>
</dbReference>